<protein>
    <submittedName>
        <fullName evidence="1">Uncharacterized protein</fullName>
    </submittedName>
</protein>
<proteinExistence type="predicted"/>
<keyword evidence="2" id="KW-1185">Reference proteome</keyword>
<sequence>MKNGIVETYQTYASKIGNRKALYGAVAKEFDIRTAIYPGSHIDIAPSMVIPKVTYIDNCKGAIDFFKRMDAIREFIGQNKEYPDACEIYFLGQDFTKPLEIEESDLLISQYAGFVGQAAKKLLKVGGILLSNDSHGDATLARFDEDYGFIGIVDRQNRIRCDGLDKYFALPKGKPVYLEAVRSFGRKRKGAWHQQD</sequence>
<gene>
    <name evidence="1" type="ORF">GXN74_05975</name>
</gene>
<dbReference type="AlphaFoldDB" id="A0A7X5HVB1"/>
<evidence type="ECO:0000313" key="1">
    <source>
        <dbReference type="EMBL" id="NDL67284.1"/>
    </source>
</evidence>
<dbReference type="Proteomes" id="UP000461585">
    <property type="component" value="Unassembled WGS sequence"/>
</dbReference>
<comment type="caution">
    <text evidence="1">The sequence shown here is derived from an EMBL/GenBank/DDBJ whole genome shotgun (WGS) entry which is preliminary data.</text>
</comment>
<reference evidence="1 2" key="1">
    <citation type="submission" date="2020-01" db="EMBL/GenBank/DDBJ databases">
        <title>Anaeroalcalibacter tamaniensis gen. nov., sp. nov., moderately halophilic strictly anaerobic fermenter bacterium from mud volcano of Taman peninsula.</title>
        <authorList>
            <person name="Frolova A."/>
            <person name="Merkel A.Y."/>
            <person name="Slobodkin A.I."/>
        </authorList>
    </citation>
    <scope>NUCLEOTIDE SEQUENCE [LARGE SCALE GENOMIC DNA]</scope>
    <source>
        <strain evidence="1 2">F-3ap</strain>
    </source>
</reference>
<name>A0A7X5HVB1_9FIRM</name>
<accession>A0A7X5HVB1</accession>
<evidence type="ECO:0000313" key="2">
    <source>
        <dbReference type="Proteomes" id="UP000461585"/>
    </source>
</evidence>
<dbReference type="RefSeq" id="WP_162370008.1">
    <property type="nucleotide sequence ID" value="NZ_JAAEEH010000012.1"/>
</dbReference>
<organism evidence="1 2">
    <name type="scientific">Anaerotalea alkaliphila</name>
    <dbReference type="NCBI Taxonomy" id="2662126"/>
    <lineage>
        <taxon>Bacteria</taxon>
        <taxon>Bacillati</taxon>
        <taxon>Bacillota</taxon>
        <taxon>Clostridia</taxon>
        <taxon>Eubacteriales</taxon>
        <taxon>Anaerotalea</taxon>
    </lineage>
</organism>
<dbReference type="EMBL" id="JAAEEH010000012">
    <property type="protein sequence ID" value="NDL67284.1"/>
    <property type="molecule type" value="Genomic_DNA"/>
</dbReference>